<reference evidence="1" key="1">
    <citation type="submission" date="2021-03" db="EMBL/GenBank/DDBJ databases">
        <title>Draft genome sequence of rust myrtle Austropuccinia psidii MF-1, a brazilian biotype.</title>
        <authorList>
            <person name="Quecine M.C."/>
            <person name="Pachon D.M.R."/>
            <person name="Bonatelli M.L."/>
            <person name="Correr F.H."/>
            <person name="Franceschini L.M."/>
            <person name="Leite T.F."/>
            <person name="Margarido G.R.A."/>
            <person name="Almeida C.A."/>
            <person name="Ferrarezi J.A."/>
            <person name="Labate C.A."/>
        </authorList>
    </citation>
    <scope>NUCLEOTIDE SEQUENCE</scope>
    <source>
        <strain evidence="1">MF-1</strain>
    </source>
</reference>
<proteinExistence type="predicted"/>
<dbReference type="Proteomes" id="UP000765509">
    <property type="component" value="Unassembled WGS sequence"/>
</dbReference>
<evidence type="ECO:0000313" key="2">
    <source>
        <dbReference type="Proteomes" id="UP000765509"/>
    </source>
</evidence>
<comment type="caution">
    <text evidence="1">The sequence shown here is derived from an EMBL/GenBank/DDBJ whole genome shotgun (WGS) entry which is preliminary data.</text>
</comment>
<dbReference type="EMBL" id="AVOT02001448">
    <property type="protein sequence ID" value="MBW0466975.1"/>
    <property type="molecule type" value="Genomic_DNA"/>
</dbReference>
<evidence type="ECO:0000313" key="1">
    <source>
        <dbReference type="EMBL" id="MBW0466975.1"/>
    </source>
</evidence>
<name>A0A9Q3GH40_9BASI</name>
<keyword evidence="2" id="KW-1185">Reference proteome</keyword>
<gene>
    <name evidence="1" type="ORF">O181_006690</name>
</gene>
<protein>
    <submittedName>
        <fullName evidence="1">Uncharacterized protein</fullName>
    </submittedName>
</protein>
<sequence length="205" mass="22977">MPTPIHEWASARLSNHLKQRPMLLMLFPRDNSTPTTAALKSPIFTLLHPHKMLSTPYYAYAPEVPYRYASNPATPCLQSTTLKFPHSCLILSTVYCSYTPAAPSIYDSDPATSFPCSPSLTILNPLPNALHHQQHPKYMPLKPPPHFYFHPSFPFFASTKSSLPLTIFTLLQCLTCMTLTLPPHPYESIHPPNPYSPPVLSNGHN</sequence>
<accession>A0A9Q3GH40</accession>
<organism evidence="1 2">
    <name type="scientific">Austropuccinia psidii MF-1</name>
    <dbReference type="NCBI Taxonomy" id="1389203"/>
    <lineage>
        <taxon>Eukaryota</taxon>
        <taxon>Fungi</taxon>
        <taxon>Dikarya</taxon>
        <taxon>Basidiomycota</taxon>
        <taxon>Pucciniomycotina</taxon>
        <taxon>Pucciniomycetes</taxon>
        <taxon>Pucciniales</taxon>
        <taxon>Sphaerophragmiaceae</taxon>
        <taxon>Austropuccinia</taxon>
    </lineage>
</organism>
<dbReference type="AlphaFoldDB" id="A0A9Q3GH40"/>